<proteinExistence type="inferred from homology"/>
<dbReference type="Gene3D" id="3.40.50.360">
    <property type="match status" value="1"/>
</dbReference>
<dbReference type="HAMAP" id="MF_01216">
    <property type="entry name" value="Azoreductase_type1"/>
    <property type="match status" value="1"/>
</dbReference>
<evidence type="ECO:0000313" key="8">
    <source>
        <dbReference type="EMBL" id="MFD2234269.1"/>
    </source>
</evidence>
<protein>
    <recommendedName>
        <fullName evidence="6">FMN dependent NADH:quinone oxidoreductase</fullName>
        <ecNumber evidence="6">1.6.5.-</ecNumber>
    </recommendedName>
    <alternativeName>
        <fullName evidence="6">Azo-dye reductase</fullName>
    </alternativeName>
    <alternativeName>
        <fullName evidence="6">FMN-dependent NADH-azo compound oxidoreductase</fullName>
    </alternativeName>
    <alternativeName>
        <fullName evidence="6">FMN-dependent NADH-azoreductase</fullName>
        <ecNumber evidence="6">1.7.1.17</ecNumber>
    </alternativeName>
</protein>
<feature type="binding site" evidence="6">
    <location>
        <begin position="96"/>
        <end position="99"/>
    </location>
    <ligand>
        <name>FMN</name>
        <dbReference type="ChEBI" id="CHEBI:58210"/>
    </ligand>
</feature>
<dbReference type="EMBL" id="JBHUIY010000019">
    <property type="protein sequence ID" value="MFD2234269.1"/>
    <property type="molecule type" value="Genomic_DNA"/>
</dbReference>
<evidence type="ECO:0000256" key="4">
    <source>
        <dbReference type="ARBA" id="ARBA00023027"/>
    </source>
</evidence>
<dbReference type="PANTHER" id="PTHR43741:SF4">
    <property type="entry name" value="FMN-DEPENDENT NADH:QUINONE OXIDOREDUCTASE"/>
    <property type="match status" value="1"/>
</dbReference>
<dbReference type="InterPro" id="IPR003680">
    <property type="entry name" value="Flavodoxin_fold"/>
</dbReference>
<comment type="function">
    <text evidence="6">Also exhibits azoreductase activity. Catalyzes the reductive cleavage of the azo bond in aromatic azo compounds to the corresponding amines.</text>
</comment>
<dbReference type="SUPFAM" id="SSF52218">
    <property type="entry name" value="Flavoproteins"/>
    <property type="match status" value="1"/>
</dbReference>
<evidence type="ECO:0000313" key="9">
    <source>
        <dbReference type="Proteomes" id="UP001597296"/>
    </source>
</evidence>
<dbReference type="RefSeq" id="WP_377316319.1">
    <property type="nucleotide sequence ID" value="NZ_JBHUIY010000019.1"/>
</dbReference>
<gene>
    <name evidence="6" type="primary">azoR</name>
    <name evidence="8" type="ORF">ACFSNB_10685</name>
</gene>
<evidence type="ECO:0000256" key="2">
    <source>
        <dbReference type="ARBA" id="ARBA00022643"/>
    </source>
</evidence>
<keyword evidence="4 6" id="KW-0520">NAD</keyword>
<reference evidence="9" key="1">
    <citation type="journal article" date="2019" name="Int. J. Syst. Evol. Microbiol.">
        <title>The Global Catalogue of Microorganisms (GCM) 10K type strain sequencing project: providing services to taxonomists for standard genome sequencing and annotation.</title>
        <authorList>
            <consortium name="The Broad Institute Genomics Platform"/>
            <consortium name="The Broad Institute Genome Sequencing Center for Infectious Disease"/>
            <person name="Wu L."/>
            <person name="Ma J."/>
        </authorList>
    </citation>
    <scope>NUCLEOTIDE SEQUENCE [LARGE SCALE GENOMIC DNA]</scope>
    <source>
        <strain evidence="9">KCTC 15012</strain>
    </source>
</reference>
<keyword evidence="1 6" id="KW-0285">Flavoprotein</keyword>
<keyword evidence="9" id="KW-1185">Reference proteome</keyword>
<comment type="caution">
    <text evidence="8">The sequence shown here is derived from an EMBL/GenBank/DDBJ whole genome shotgun (WGS) entry which is preliminary data.</text>
</comment>
<keyword evidence="3 6" id="KW-0560">Oxidoreductase</keyword>
<evidence type="ECO:0000256" key="6">
    <source>
        <dbReference type="HAMAP-Rule" id="MF_01216"/>
    </source>
</evidence>
<evidence type="ECO:0000259" key="7">
    <source>
        <dbReference type="Pfam" id="PF02525"/>
    </source>
</evidence>
<feature type="binding site" evidence="6">
    <location>
        <begin position="15"/>
        <end position="17"/>
    </location>
    <ligand>
        <name>FMN</name>
        <dbReference type="ChEBI" id="CHEBI:58210"/>
    </ligand>
</feature>
<dbReference type="InterPro" id="IPR050104">
    <property type="entry name" value="FMN-dep_NADH:Q_OxRdtase_AzoR1"/>
</dbReference>
<comment type="subunit">
    <text evidence="6">Homodimer.</text>
</comment>
<keyword evidence="2 6" id="KW-0288">FMN</keyword>
<dbReference type="InterPro" id="IPR023048">
    <property type="entry name" value="NADH:quinone_OxRdtase_FMN_depd"/>
</dbReference>
<name>A0ABW5CAG9_9PROT</name>
<dbReference type="EC" id="1.7.1.17" evidence="6"/>
<feature type="domain" description="Flavodoxin-like fold" evidence="7">
    <location>
        <begin position="1"/>
        <end position="201"/>
    </location>
</feature>
<comment type="function">
    <text evidence="6">Quinone reductase that provides resistance to thiol-specific stress caused by electrophilic quinones.</text>
</comment>
<organism evidence="8 9">
    <name type="scientific">Phaeospirillum tilakii</name>
    <dbReference type="NCBI Taxonomy" id="741673"/>
    <lineage>
        <taxon>Bacteria</taxon>
        <taxon>Pseudomonadati</taxon>
        <taxon>Pseudomonadota</taxon>
        <taxon>Alphaproteobacteria</taxon>
        <taxon>Rhodospirillales</taxon>
        <taxon>Rhodospirillaceae</taxon>
        <taxon>Phaeospirillum</taxon>
    </lineage>
</organism>
<evidence type="ECO:0000256" key="5">
    <source>
        <dbReference type="ARBA" id="ARBA00048542"/>
    </source>
</evidence>
<dbReference type="PANTHER" id="PTHR43741">
    <property type="entry name" value="FMN-DEPENDENT NADH-AZOREDUCTASE 1"/>
    <property type="match status" value="1"/>
</dbReference>
<dbReference type="Proteomes" id="UP001597296">
    <property type="component" value="Unassembled WGS sequence"/>
</dbReference>
<evidence type="ECO:0000256" key="3">
    <source>
        <dbReference type="ARBA" id="ARBA00023002"/>
    </source>
</evidence>
<feature type="binding site" evidence="6">
    <location>
        <begin position="140"/>
        <end position="143"/>
    </location>
    <ligand>
        <name>FMN</name>
        <dbReference type="ChEBI" id="CHEBI:58210"/>
    </ligand>
</feature>
<comment type="cofactor">
    <cofactor evidence="6">
        <name>FMN</name>
        <dbReference type="ChEBI" id="CHEBI:58210"/>
    </cofactor>
    <text evidence="6">Binds 1 FMN per subunit.</text>
</comment>
<dbReference type="EC" id="1.6.5.-" evidence="6"/>
<evidence type="ECO:0000256" key="1">
    <source>
        <dbReference type="ARBA" id="ARBA00022630"/>
    </source>
</evidence>
<comment type="catalytic activity">
    <reaction evidence="5">
        <text>N,N-dimethyl-1,4-phenylenediamine + anthranilate + 2 NAD(+) = 2-(4-dimethylaminophenyl)diazenylbenzoate + 2 NADH + 2 H(+)</text>
        <dbReference type="Rhea" id="RHEA:55872"/>
        <dbReference type="ChEBI" id="CHEBI:15378"/>
        <dbReference type="ChEBI" id="CHEBI:15783"/>
        <dbReference type="ChEBI" id="CHEBI:16567"/>
        <dbReference type="ChEBI" id="CHEBI:57540"/>
        <dbReference type="ChEBI" id="CHEBI:57945"/>
        <dbReference type="ChEBI" id="CHEBI:71579"/>
        <dbReference type="EC" id="1.7.1.17"/>
    </reaction>
    <physiologicalReaction direction="right-to-left" evidence="5">
        <dbReference type="Rhea" id="RHEA:55874"/>
    </physiologicalReaction>
</comment>
<feature type="binding site" evidence="6">
    <location>
        <position position="9"/>
    </location>
    <ligand>
        <name>FMN</name>
        <dbReference type="ChEBI" id="CHEBI:58210"/>
    </ligand>
</feature>
<dbReference type="InterPro" id="IPR029039">
    <property type="entry name" value="Flavoprotein-like_sf"/>
</dbReference>
<comment type="similarity">
    <text evidence="6">Belongs to the azoreductase type 1 family.</text>
</comment>
<sequence length="206" mass="21592">MTILRIDSSPLGAASVSRLLTDHIVAALIAADPAATVVTRDLAAAPPAHLDAEALPVVKFGKTDDLTPRQRAEQALTNELVEELLAADTVVIGAPMYNFSIPSQLKAWIDRVAQPGRTFRYTESGPVGLAGGRKVYIASSRGGRYAGTPFETALDHQEAYLRAVLGFFGITDPVVIRAEGVALGPDARAAAIAAADAEIARLIPAP</sequence>
<accession>A0ABW5CAG9</accession>
<comment type="catalytic activity">
    <reaction evidence="6">
        <text>2 a quinone + NADH + H(+) = 2 a 1,4-benzosemiquinone + NAD(+)</text>
        <dbReference type="Rhea" id="RHEA:65952"/>
        <dbReference type="ChEBI" id="CHEBI:15378"/>
        <dbReference type="ChEBI" id="CHEBI:57540"/>
        <dbReference type="ChEBI" id="CHEBI:57945"/>
        <dbReference type="ChEBI" id="CHEBI:132124"/>
        <dbReference type="ChEBI" id="CHEBI:134225"/>
    </reaction>
</comment>
<dbReference type="Pfam" id="PF02525">
    <property type="entry name" value="Flavodoxin_2"/>
    <property type="match status" value="1"/>
</dbReference>